<dbReference type="PANTHER" id="PTHR45138">
    <property type="entry name" value="REGULATORY COMPONENTS OF SENSORY TRANSDUCTION SYSTEM"/>
    <property type="match status" value="1"/>
</dbReference>
<feature type="domain" description="GGDEF" evidence="4">
    <location>
        <begin position="176"/>
        <end position="308"/>
    </location>
</feature>
<dbReference type="OrthoDB" id="9812260at2"/>
<evidence type="ECO:0000259" key="4">
    <source>
        <dbReference type="PROSITE" id="PS50887"/>
    </source>
</evidence>
<evidence type="ECO:0000256" key="2">
    <source>
        <dbReference type="ARBA" id="ARBA00012528"/>
    </source>
</evidence>
<evidence type="ECO:0000256" key="3">
    <source>
        <dbReference type="ARBA" id="ARBA00034247"/>
    </source>
</evidence>
<comment type="cofactor">
    <cofactor evidence="1">
        <name>Mg(2+)</name>
        <dbReference type="ChEBI" id="CHEBI:18420"/>
    </cofactor>
</comment>
<sequence>MAGNNRTFAQSRAADQEKLLALREARQAWTRAGDPVARLYRRASTTLSLERLLGIFSEELAHALPYGQMVYRHQLGYQEFVYTNGLGGSHRCDYQLTLEGVNYGAISFNRRLRFAEEELEAIEFLLSILICPLRNACQYAMVEQAALTDSLTEIPNKRALDLELARDCSLDDRHGDAYTLILCDLDHFKAVNDNFGHVIGDHILQATAKALREAIRDGDTIFRFGGEEFAIVLPHAETPAGKEVADRIRKAIHDIRIPCGEHQVRVTASAGVAAHRTGESPTQWLARADDALYRAKNAGRNCTQVAHVVTGNRQAHM</sequence>
<dbReference type="SUPFAM" id="SSF55073">
    <property type="entry name" value="Nucleotide cyclase"/>
    <property type="match status" value="1"/>
</dbReference>
<dbReference type="GO" id="GO:0043709">
    <property type="term" value="P:cell adhesion involved in single-species biofilm formation"/>
    <property type="evidence" value="ECO:0007669"/>
    <property type="project" value="TreeGrafter"/>
</dbReference>
<dbReference type="STRING" id="650891.SAMN05216203_0275"/>
<accession>A0A1I6GMG1</accession>
<dbReference type="PROSITE" id="PS50887">
    <property type="entry name" value="GGDEF"/>
    <property type="match status" value="1"/>
</dbReference>
<dbReference type="Gene3D" id="3.30.70.270">
    <property type="match status" value="1"/>
</dbReference>
<dbReference type="EMBL" id="FOYW01000001">
    <property type="protein sequence ID" value="SFR43403.1"/>
    <property type="molecule type" value="Genomic_DNA"/>
</dbReference>
<dbReference type="PANTHER" id="PTHR45138:SF9">
    <property type="entry name" value="DIGUANYLATE CYCLASE DGCM-RELATED"/>
    <property type="match status" value="1"/>
</dbReference>
<dbReference type="InterPro" id="IPR029787">
    <property type="entry name" value="Nucleotide_cyclase"/>
</dbReference>
<organism evidence="5 6">
    <name type="scientific">Marinobacter daqiaonensis</name>
    <dbReference type="NCBI Taxonomy" id="650891"/>
    <lineage>
        <taxon>Bacteria</taxon>
        <taxon>Pseudomonadati</taxon>
        <taxon>Pseudomonadota</taxon>
        <taxon>Gammaproteobacteria</taxon>
        <taxon>Pseudomonadales</taxon>
        <taxon>Marinobacteraceae</taxon>
        <taxon>Marinobacter</taxon>
    </lineage>
</organism>
<dbReference type="CDD" id="cd01949">
    <property type="entry name" value="GGDEF"/>
    <property type="match status" value="1"/>
</dbReference>
<dbReference type="GO" id="GO:0005886">
    <property type="term" value="C:plasma membrane"/>
    <property type="evidence" value="ECO:0007669"/>
    <property type="project" value="TreeGrafter"/>
</dbReference>
<dbReference type="NCBIfam" id="TIGR00254">
    <property type="entry name" value="GGDEF"/>
    <property type="match status" value="1"/>
</dbReference>
<dbReference type="Pfam" id="PF00990">
    <property type="entry name" value="GGDEF"/>
    <property type="match status" value="1"/>
</dbReference>
<evidence type="ECO:0000313" key="5">
    <source>
        <dbReference type="EMBL" id="SFR43403.1"/>
    </source>
</evidence>
<reference evidence="5 6" key="1">
    <citation type="submission" date="2016-10" db="EMBL/GenBank/DDBJ databases">
        <authorList>
            <person name="de Groot N.N."/>
        </authorList>
    </citation>
    <scope>NUCLEOTIDE SEQUENCE [LARGE SCALE GENOMIC DNA]</scope>
    <source>
        <strain evidence="5 6">CGMCC 1.9167</strain>
    </source>
</reference>
<keyword evidence="6" id="KW-1185">Reference proteome</keyword>
<dbReference type="InterPro" id="IPR000160">
    <property type="entry name" value="GGDEF_dom"/>
</dbReference>
<dbReference type="RefSeq" id="WP_092008516.1">
    <property type="nucleotide sequence ID" value="NZ_FOYW01000001.1"/>
</dbReference>
<dbReference type="Proteomes" id="UP000198644">
    <property type="component" value="Unassembled WGS sequence"/>
</dbReference>
<dbReference type="SMART" id="SM00267">
    <property type="entry name" value="GGDEF"/>
    <property type="match status" value="1"/>
</dbReference>
<evidence type="ECO:0000313" key="6">
    <source>
        <dbReference type="Proteomes" id="UP000198644"/>
    </source>
</evidence>
<dbReference type="GO" id="GO:0052621">
    <property type="term" value="F:diguanylate cyclase activity"/>
    <property type="evidence" value="ECO:0007669"/>
    <property type="project" value="UniProtKB-EC"/>
</dbReference>
<dbReference type="FunFam" id="3.30.70.270:FF:000001">
    <property type="entry name" value="Diguanylate cyclase domain protein"/>
    <property type="match status" value="1"/>
</dbReference>
<proteinExistence type="predicted"/>
<protein>
    <recommendedName>
        <fullName evidence="2">diguanylate cyclase</fullName>
        <ecNumber evidence="2">2.7.7.65</ecNumber>
    </recommendedName>
</protein>
<comment type="catalytic activity">
    <reaction evidence="3">
        <text>2 GTP = 3',3'-c-di-GMP + 2 diphosphate</text>
        <dbReference type="Rhea" id="RHEA:24898"/>
        <dbReference type="ChEBI" id="CHEBI:33019"/>
        <dbReference type="ChEBI" id="CHEBI:37565"/>
        <dbReference type="ChEBI" id="CHEBI:58805"/>
        <dbReference type="EC" id="2.7.7.65"/>
    </reaction>
</comment>
<dbReference type="InterPro" id="IPR050469">
    <property type="entry name" value="Diguanylate_Cyclase"/>
</dbReference>
<dbReference type="AlphaFoldDB" id="A0A1I6GMG1"/>
<gene>
    <name evidence="5" type="ORF">SAMN05216203_0275</name>
</gene>
<dbReference type="InterPro" id="IPR043128">
    <property type="entry name" value="Rev_trsase/Diguanyl_cyclase"/>
</dbReference>
<dbReference type="EC" id="2.7.7.65" evidence="2"/>
<dbReference type="GO" id="GO:1902201">
    <property type="term" value="P:negative regulation of bacterial-type flagellum-dependent cell motility"/>
    <property type="evidence" value="ECO:0007669"/>
    <property type="project" value="TreeGrafter"/>
</dbReference>
<evidence type="ECO:0000256" key="1">
    <source>
        <dbReference type="ARBA" id="ARBA00001946"/>
    </source>
</evidence>
<name>A0A1I6GMG1_9GAMM</name>